<organism evidence="2 3">
    <name type="scientific">Nonomuraea solani</name>
    <dbReference type="NCBI Taxonomy" id="1144553"/>
    <lineage>
        <taxon>Bacteria</taxon>
        <taxon>Bacillati</taxon>
        <taxon>Actinomycetota</taxon>
        <taxon>Actinomycetes</taxon>
        <taxon>Streptosporangiales</taxon>
        <taxon>Streptosporangiaceae</taxon>
        <taxon>Nonomuraea</taxon>
    </lineage>
</organism>
<sequence length="71" mass="7746">MSSSIDIDKRSRANSTKRSQGLDQSIKVWNVDNFPNRDDAAAFVNVDPAQGAGEAAFSNCPDGSVDVYYYL</sequence>
<evidence type="ECO:0000313" key="3">
    <source>
        <dbReference type="Proteomes" id="UP000236732"/>
    </source>
</evidence>
<dbReference type="AlphaFoldDB" id="A0A1H6EPD0"/>
<feature type="compositionally biased region" description="Polar residues" evidence="1">
    <location>
        <begin position="13"/>
        <end position="22"/>
    </location>
</feature>
<gene>
    <name evidence="2" type="ORF">SAMN05444920_112306</name>
</gene>
<dbReference type="RefSeq" id="WP_146103922.1">
    <property type="nucleotide sequence ID" value="NZ_FNVT01000012.1"/>
</dbReference>
<dbReference type="Proteomes" id="UP000236732">
    <property type="component" value="Unassembled WGS sequence"/>
</dbReference>
<accession>A0A1H6EPD0</accession>
<dbReference type="EMBL" id="FNVT01000012">
    <property type="protein sequence ID" value="SEG99233.1"/>
    <property type="molecule type" value="Genomic_DNA"/>
</dbReference>
<evidence type="ECO:0000313" key="2">
    <source>
        <dbReference type="EMBL" id="SEG99233.1"/>
    </source>
</evidence>
<keyword evidence="3" id="KW-1185">Reference proteome</keyword>
<proteinExistence type="predicted"/>
<feature type="region of interest" description="Disordered" evidence="1">
    <location>
        <begin position="1"/>
        <end position="22"/>
    </location>
</feature>
<name>A0A1H6EPD0_9ACTN</name>
<evidence type="ECO:0000256" key="1">
    <source>
        <dbReference type="SAM" id="MobiDB-lite"/>
    </source>
</evidence>
<feature type="compositionally biased region" description="Basic and acidic residues" evidence="1">
    <location>
        <begin position="1"/>
        <end position="11"/>
    </location>
</feature>
<protein>
    <submittedName>
        <fullName evidence="2">Uncharacterized protein</fullName>
    </submittedName>
</protein>
<dbReference type="OrthoDB" id="4351095at2"/>
<reference evidence="2 3" key="1">
    <citation type="submission" date="2016-10" db="EMBL/GenBank/DDBJ databases">
        <authorList>
            <person name="de Groot N.N."/>
        </authorList>
    </citation>
    <scope>NUCLEOTIDE SEQUENCE [LARGE SCALE GENOMIC DNA]</scope>
    <source>
        <strain evidence="2 3">CGMCC 4.7037</strain>
    </source>
</reference>